<proteinExistence type="predicted"/>
<dbReference type="Pfam" id="PF07797">
    <property type="entry name" value="DUF1639"/>
    <property type="match status" value="1"/>
</dbReference>
<reference evidence="2 3" key="1">
    <citation type="submission" date="2021-09" db="EMBL/GenBank/DDBJ databases">
        <title>Genomic insights and catalytic innovation underlie evolution of tropane alkaloids biosynthesis.</title>
        <authorList>
            <person name="Wang Y.-J."/>
            <person name="Tian T."/>
            <person name="Huang J.-P."/>
            <person name="Huang S.-X."/>
        </authorList>
    </citation>
    <scope>NUCLEOTIDE SEQUENCE [LARGE SCALE GENOMIC DNA]</scope>
    <source>
        <strain evidence="2">KIB-2018</strain>
        <tissue evidence="2">Leaf</tissue>
    </source>
</reference>
<name>A0AAV8UGD7_9ROSI</name>
<dbReference type="AlphaFoldDB" id="A0AAV8UGD7"/>
<evidence type="ECO:0000313" key="2">
    <source>
        <dbReference type="EMBL" id="KAJ8900128.1"/>
    </source>
</evidence>
<feature type="compositionally biased region" description="Basic and acidic residues" evidence="1">
    <location>
        <begin position="78"/>
        <end position="94"/>
    </location>
</feature>
<feature type="region of interest" description="Disordered" evidence="1">
    <location>
        <begin position="1"/>
        <end position="209"/>
    </location>
</feature>
<dbReference type="PANTHER" id="PTHR33130">
    <property type="entry name" value="PUTATIVE (DUF1639)-RELATED"/>
    <property type="match status" value="1"/>
</dbReference>
<feature type="compositionally biased region" description="Low complexity" evidence="1">
    <location>
        <begin position="172"/>
        <end position="200"/>
    </location>
</feature>
<accession>A0AAV8UGD7</accession>
<dbReference type="EMBL" id="JAIWQS010000008">
    <property type="protein sequence ID" value="KAJ8900128.1"/>
    <property type="molecule type" value="Genomic_DNA"/>
</dbReference>
<feature type="compositionally biased region" description="Low complexity" evidence="1">
    <location>
        <begin position="131"/>
        <end position="143"/>
    </location>
</feature>
<dbReference type="InterPro" id="IPR012438">
    <property type="entry name" value="DUF1639"/>
</dbReference>
<dbReference type="Proteomes" id="UP001159364">
    <property type="component" value="Linkage Group LG08"/>
</dbReference>
<protein>
    <submittedName>
        <fullName evidence="2">Uncharacterized protein</fullName>
    </submittedName>
</protein>
<feature type="compositionally biased region" description="Polar residues" evidence="1">
    <location>
        <begin position="22"/>
        <end position="34"/>
    </location>
</feature>
<evidence type="ECO:0000313" key="3">
    <source>
        <dbReference type="Proteomes" id="UP001159364"/>
    </source>
</evidence>
<feature type="compositionally biased region" description="Basic residues" evidence="1">
    <location>
        <begin position="274"/>
        <end position="284"/>
    </location>
</feature>
<organism evidence="2 3">
    <name type="scientific">Erythroxylum novogranatense</name>
    <dbReference type="NCBI Taxonomy" id="1862640"/>
    <lineage>
        <taxon>Eukaryota</taxon>
        <taxon>Viridiplantae</taxon>
        <taxon>Streptophyta</taxon>
        <taxon>Embryophyta</taxon>
        <taxon>Tracheophyta</taxon>
        <taxon>Spermatophyta</taxon>
        <taxon>Magnoliopsida</taxon>
        <taxon>eudicotyledons</taxon>
        <taxon>Gunneridae</taxon>
        <taxon>Pentapetalae</taxon>
        <taxon>rosids</taxon>
        <taxon>fabids</taxon>
        <taxon>Malpighiales</taxon>
        <taxon>Erythroxylaceae</taxon>
        <taxon>Erythroxylum</taxon>
    </lineage>
</organism>
<keyword evidence="3" id="KW-1185">Reference proteome</keyword>
<feature type="region of interest" description="Disordered" evidence="1">
    <location>
        <begin position="271"/>
        <end position="295"/>
    </location>
</feature>
<gene>
    <name evidence="2" type="ORF">K2173_024244</name>
</gene>
<comment type="caution">
    <text evidence="2">The sequence shown here is derived from an EMBL/GenBank/DDBJ whole genome shotgun (WGS) entry which is preliminary data.</text>
</comment>
<sequence length="295" mass="32659">MMRYQRVSPDCIPLSNGKKPNAETTTSSTNSLGTETLRLRSPSRTLDHPSPETATSPIRGGSSDVLLQWGQKKRARFSRSEIRSSHIDESRRMEMMPPPRRQQQCNGGAGFHRNLTHRNVEKRSAGGSGSVSGASSRPPSRSKAAVKRSPEKIDGKMAPPPPPTSTNDKKQANNNNSNQVDSCEAKATTATATTTNSNNSSGGGAGQKVMEWPRISLSLSRKEKEDDFFAMRGTKLPHRPKKRPKLVDKSLQYCFPGMWLSDLTKSRYEVREKKSVKKQKRRGLKGMESMESDSD</sequence>
<evidence type="ECO:0000256" key="1">
    <source>
        <dbReference type="SAM" id="MobiDB-lite"/>
    </source>
</evidence>
<dbReference type="PANTHER" id="PTHR33130:SF33">
    <property type="entry name" value="PUTATIVE (DUF1639)-RELATED"/>
    <property type="match status" value="1"/>
</dbReference>